<comment type="cofactor">
    <cofactor evidence="1">
        <name>FAD</name>
        <dbReference type="ChEBI" id="CHEBI:57692"/>
    </cofactor>
</comment>
<dbReference type="InterPro" id="IPR017938">
    <property type="entry name" value="Riboflavin_synthase-like_b-brl"/>
</dbReference>
<keyword evidence="3" id="KW-0001">2Fe-2S</keyword>
<dbReference type="RefSeq" id="WP_264140143.1">
    <property type="nucleotide sequence ID" value="NZ_JAOYOD010000001.1"/>
</dbReference>
<sequence>MFGLFKKKKKNTIDSTNLQLTIKEVVKETDDAVSIVFEEPESGPIQYQPGQYLTLIDTIDGKKVRRAYSLSSSPALQENPTVTVKRVENGLMSNHVNTNFEAGKTIEVMAPMGSFVIEIKPEIKKHLYLFGGGSGITPLMSITKTVLKTEAESKVTLLYANRDEKSIIFKSKLEELQSEFGERLEVIHFLENAPADWSGYTGYMTYDAIKESLDKTKDETFSTVHYMTCGPEPMMNIVTETLESLSINMDHFHKESFTPTNTTEPAAASDASSDQTVKINLDGETHEVLVPAGTPILEAGLDAGIDMPYSCQSGLCTACRAKVVSGEVENENADGLTDGEKAQGYVLLCVGHAASEGIEVEVG</sequence>
<keyword evidence="4" id="KW-0479">Metal-binding</keyword>
<keyword evidence="2" id="KW-0285">Flavoprotein</keyword>
<dbReference type="PRINTS" id="PR00371">
    <property type="entry name" value="FPNCR"/>
</dbReference>
<evidence type="ECO:0000259" key="9">
    <source>
        <dbReference type="PROSITE" id="PS51085"/>
    </source>
</evidence>
<dbReference type="Pfam" id="PF00111">
    <property type="entry name" value="Fer2"/>
    <property type="match status" value="1"/>
</dbReference>
<evidence type="ECO:0000256" key="2">
    <source>
        <dbReference type="ARBA" id="ARBA00022630"/>
    </source>
</evidence>
<dbReference type="Pfam" id="PF00175">
    <property type="entry name" value="NAD_binding_1"/>
    <property type="match status" value="1"/>
</dbReference>
<keyword evidence="6" id="KW-0560">Oxidoreductase</keyword>
<dbReference type="Proteomes" id="UP001300692">
    <property type="component" value="Unassembled WGS sequence"/>
</dbReference>
<dbReference type="InterPro" id="IPR001041">
    <property type="entry name" value="2Fe-2S_ferredoxin-type"/>
</dbReference>
<dbReference type="Gene3D" id="2.40.30.10">
    <property type="entry name" value="Translation factors"/>
    <property type="match status" value="1"/>
</dbReference>
<evidence type="ECO:0000313" key="12">
    <source>
        <dbReference type="Proteomes" id="UP001300692"/>
    </source>
</evidence>
<dbReference type="SUPFAM" id="SSF52343">
    <property type="entry name" value="Ferredoxin reductase-like, C-terminal NADP-linked domain"/>
    <property type="match status" value="1"/>
</dbReference>
<reference evidence="11 12" key="1">
    <citation type="submission" date="2022-10" db="EMBL/GenBank/DDBJ databases">
        <title>Comparative genomics and taxonomic characterization of three novel marine species of genus Reichenbachiella exhibiting antioxidant and polysaccharide degradation activities.</title>
        <authorList>
            <person name="Muhammad N."/>
            <person name="Lee Y.-J."/>
            <person name="Ko J."/>
            <person name="Kim S.-G."/>
        </authorList>
    </citation>
    <scope>NUCLEOTIDE SEQUENCE [LARGE SCALE GENOMIC DNA]</scope>
    <source>
        <strain evidence="11 12">ABR2-5</strain>
    </source>
</reference>
<dbReference type="InterPro" id="IPR017927">
    <property type="entry name" value="FAD-bd_FR_type"/>
</dbReference>
<proteinExistence type="predicted"/>
<accession>A0ABT3D0G2</accession>
<dbReference type="PANTHER" id="PTHR47354:SF8">
    <property type="entry name" value="1,2-PHENYLACETYL-COA EPOXIDASE, SUBUNIT E"/>
    <property type="match status" value="1"/>
</dbReference>
<evidence type="ECO:0000256" key="1">
    <source>
        <dbReference type="ARBA" id="ARBA00001974"/>
    </source>
</evidence>
<dbReference type="PROSITE" id="PS00197">
    <property type="entry name" value="2FE2S_FER_1"/>
    <property type="match status" value="1"/>
</dbReference>
<keyword evidence="7" id="KW-0408">Iron</keyword>
<evidence type="ECO:0000256" key="4">
    <source>
        <dbReference type="ARBA" id="ARBA00022723"/>
    </source>
</evidence>
<feature type="domain" description="2Fe-2S ferredoxin-type" evidence="9">
    <location>
        <begin position="275"/>
        <end position="363"/>
    </location>
</feature>
<evidence type="ECO:0000256" key="5">
    <source>
        <dbReference type="ARBA" id="ARBA00022827"/>
    </source>
</evidence>
<evidence type="ECO:0000256" key="6">
    <source>
        <dbReference type="ARBA" id="ARBA00023002"/>
    </source>
</evidence>
<dbReference type="Pfam" id="PF00970">
    <property type="entry name" value="FAD_binding_6"/>
    <property type="match status" value="1"/>
</dbReference>
<dbReference type="InterPro" id="IPR006058">
    <property type="entry name" value="2Fe2S_fd_BS"/>
</dbReference>
<keyword evidence="8" id="KW-0411">Iron-sulfur</keyword>
<dbReference type="SUPFAM" id="SSF63380">
    <property type="entry name" value="Riboflavin synthase domain-like"/>
    <property type="match status" value="1"/>
</dbReference>
<keyword evidence="12" id="KW-1185">Reference proteome</keyword>
<dbReference type="InterPro" id="IPR001709">
    <property type="entry name" value="Flavoprot_Pyr_Nucl_cyt_Rdtase"/>
</dbReference>
<dbReference type="SUPFAM" id="SSF54292">
    <property type="entry name" value="2Fe-2S ferredoxin-like"/>
    <property type="match status" value="1"/>
</dbReference>
<dbReference type="PRINTS" id="PR00406">
    <property type="entry name" value="CYTB5RDTASE"/>
</dbReference>
<name>A0ABT3D0G2_9BACT</name>
<comment type="caution">
    <text evidence="11">The sequence shown here is derived from an EMBL/GenBank/DDBJ whole genome shotgun (WGS) entry which is preliminary data.</text>
</comment>
<dbReference type="Gene3D" id="3.10.20.30">
    <property type="match status" value="1"/>
</dbReference>
<gene>
    <name evidence="11" type="ORF">N7U62_21320</name>
</gene>
<organism evidence="11 12">
    <name type="scientific">Reichenbachiella ulvae</name>
    <dbReference type="NCBI Taxonomy" id="2980104"/>
    <lineage>
        <taxon>Bacteria</taxon>
        <taxon>Pseudomonadati</taxon>
        <taxon>Bacteroidota</taxon>
        <taxon>Cytophagia</taxon>
        <taxon>Cytophagales</taxon>
        <taxon>Reichenbachiellaceae</taxon>
        <taxon>Reichenbachiella</taxon>
    </lineage>
</organism>
<dbReference type="PANTHER" id="PTHR47354">
    <property type="entry name" value="NADH OXIDOREDUCTASE HCR"/>
    <property type="match status" value="1"/>
</dbReference>
<dbReference type="CDD" id="cd06214">
    <property type="entry name" value="PA_degradation_oxidoreductase_like"/>
    <property type="match status" value="1"/>
</dbReference>
<evidence type="ECO:0000256" key="3">
    <source>
        <dbReference type="ARBA" id="ARBA00022714"/>
    </source>
</evidence>
<dbReference type="InterPro" id="IPR039261">
    <property type="entry name" value="FNR_nucleotide-bd"/>
</dbReference>
<dbReference type="PROSITE" id="PS51085">
    <property type="entry name" value="2FE2S_FER_2"/>
    <property type="match status" value="1"/>
</dbReference>
<dbReference type="InterPro" id="IPR050415">
    <property type="entry name" value="MRET"/>
</dbReference>
<dbReference type="InterPro" id="IPR012675">
    <property type="entry name" value="Beta-grasp_dom_sf"/>
</dbReference>
<keyword evidence="5" id="KW-0274">FAD</keyword>
<dbReference type="InterPro" id="IPR008333">
    <property type="entry name" value="Cbr1-like_FAD-bd_dom"/>
</dbReference>
<dbReference type="PROSITE" id="PS51384">
    <property type="entry name" value="FAD_FR"/>
    <property type="match status" value="1"/>
</dbReference>
<dbReference type="Gene3D" id="3.40.50.80">
    <property type="entry name" value="Nucleotide-binding domain of ferredoxin-NADP reductase (FNR) module"/>
    <property type="match status" value="1"/>
</dbReference>
<dbReference type="CDD" id="cd00207">
    <property type="entry name" value="fer2"/>
    <property type="match status" value="1"/>
</dbReference>
<dbReference type="EMBL" id="JAOYOD010000001">
    <property type="protein sequence ID" value="MCV9389220.1"/>
    <property type="molecule type" value="Genomic_DNA"/>
</dbReference>
<evidence type="ECO:0000259" key="10">
    <source>
        <dbReference type="PROSITE" id="PS51384"/>
    </source>
</evidence>
<dbReference type="InterPro" id="IPR036010">
    <property type="entry name" value="2Fe-2S_ferredoxin-like_sf"/>
</dbReference>
<evidence type="ECO:0000256" key="7">
    <source>
        <dbReference type="ARBA" id="ARBA00023004"/>
    </source>
</evidence>
<protein>
    <submittedName>
        <fullName evidence="11">Ferredoxin--NADP reductase</fullName>
    </submittedName>
</protein>
<feature type="domain" description="FAD-binding FR-type" evidence="10">
    <location>
        <begin position="15"/>
        <end position="118"/>
    </location>
</feature>
<evidence type="ECO:0000256" key="8">
    <source>
        <dbReference type="ARBA" id="ARBA00023014"/>
    </source>
</evidence>
<dbReference type="InterPro" id="IPR001433">
    <property type="entry name" value="OxRdtase_FAD/NAD-bd"/>
</dbReference>
<evidence type="ECO:0000313" key="11">
    <source>
        <dbReference type="EMBL" id="MCV9389220.1"/>
    </source>
</evidence>